<name>A0A1E5L6Q2_9FIRM</name>
<evidence type="ECO:0000256" key="6">
    <source>
        <dbReference type="ARBA" id="ARBA00023225"/>
    </source>
</evidence>
<dbReference type="GO" id="GO:0015031">
    <property type="term" value="P:protein transport"/>
    <property type="evidence" value="ECO:0007669"/>
    <property type="project" value="UniProtKB-KW"/>
</dbReference>
<evidence type="ECO:0000313" key="9">
    <source>
        <dbReference type="EMBL" id="OEH85820.1"/>
    </source>
</evidence>
<accession>A0A1E5L6Q2</accession>
<reference evidence="9 10" key="1">
    <citation type="submission" date="2016-09" db="EMBL/GenBank/DDBJ databases">
        <title>Desulfuribacillus arsenicus sp. nov., an obligately anaerobic, dissimilatory arsenic- and antimonate-reducing bacterium isolated from anoxic sediments.</title>
        <authorList>
            <person name="Abin C.A."/>
            <person name="Hollibaugh J.T."/>
        </authorList>
    </citation>
    <scope>NUCLEOTIDE SEQUENCE [LARGE SCALE GENOMIC DNA]</scope>
    <source>
        <strain evidence="9 10">MLFW-2</strain>
    </source>
</reference>
<sequence>MSSKLFKAGTLKTISEARVIEAKPLPVFEDFNEEDTQEDELSAIEIPKEIQDLVDKANQQAKHIIDSAKQEALLIVDDAELQKQSLLQQIQEESNRLFAEAKGVGQREGFEEGYQNGLESATVEYQSRMEQVNYLLQQAVHQQRAELLEAQSIIIDLAFTIAKKIVFQNPELLKEQIVTSVARTLSKVRDNDKVEIIVNPEDFDIVQNALPSLKSVLSGKSDIVLQVEPEVEMGSCMIHTELGTVDAKLSTQFDEIKKALQSLELGSDSIAEA</sequence>
<keyword evidence="7" id="KW-0175">Coiled coil</keyword>
<comment type="function">
    <text evidence="1">Needed for flagellar regrowth and assembly.</text>
</comment>
<dbReference type="InterPro" id="IPR051472">
    <property type="entry name" value="T3SS_Stator/FliH"/>
</dbReference>
<feature type="coiled-coil region" evidence="7">
    <location>
        <begin position="69"/>
        <end position="96"/>
    </location>
</feature>
<gene>
    <name evidence="9" type="ORF">BHU72_03295</name>
</gene>
<proteinExistence type="inferred from homology"/>
<dbReference type="InterPro" id="IPR018035">
    <property type="entry name" value="Flagellar_FliH/T3SS_HrpE"/>
</dbReference>
<comment type="caution">
    <text evidence="9">The sequence shown here is derived from an EMBL/GenBank/DDBJ whole genome shotgun (WGS) entry which is preliminary data.</text>
</comment>
<dbReference type="PANTHER" id="PTHR34982:SF1">
    <property type="entry name" value="FLAGELLAR ASSEMBLY PROTEIN FLIH"/>
    <property type="match status" value="1"/>
</dbReference>
<dbReference type="STRING" id="1390249.BHU72_03295"/>
<evidence type="ECO:0000313" key="10">
    <source>
        <dbReference type="Proteomes" id="UP000095255"/>
    </source>
</evidence>
<dbReference type="OrthoDB" id="19020at2"/>
<keyword evidence="10" id="KW-1185">Reference proteome</keyword>
<evidence type="ECO:0000256" key="2">
    <source>
        <dbReference type="ARBA" id="ARBA00006602"/>
    </source>
</evidence>
<keyword evidence="3" id="KW-0813">Transport</keyword>
<dbReference type="GO" id="GO:0005829">
    <property type="term" value="C:cytosol"/>
    <property type="evidence" value="ECO:0007669"/>
    <property type="project" value="TreeGrafter"/>
</dbReference>
<dbReference type="EMBL" id="MJAT01000012">
    <property type="protein sequence ID" value="OEH85820.1"/>
    <property type="molecule type" value="Genomic_DNA"/>
</dbReference>
<feature type="domain" description="Flagellar assembly protein FliH/Type III secretion system HrpE" evidence="8">
    <location>
        <begin position="129"/>
        <end position="255"/>
    </location>
</feature>
<dbReference type="Pfam" id="PF02108">
    <property type="entry name" value="FliH"/>
    <property type="match status" value="1"/>
</dbReference>
<keyword evidence="4" id="KW-1005">Bacterial flagellum biogenesis</keyword>
<dbReference type="Proteomes" id="UP000095255">
    <property type="component" value="Unassembled WGS sequence"/>
</dbReference>
<evidence type="ECO:0000256" key="7">
    <source>
        <dbReference type="SAM" id="Coils"/>
    </source>
</evidence>
<comment type="similarity">
    <text evidence="2">Belongs to the FliH family.</text>
</comment>
<organism evidence="9 10">
    <name type="scientific">Desulfuribacillus stibiiarsenatis</name>
    <dbReference type="NCBI Taxonomy" id="1390249"/>
    <lineage>
        <taxon>Bacteria</taxon>
        <taxon>Bacillati</taxon>
        <taxon>Bacillota</taxon>
        <taxon>Desulfuribacillia</taxon>
        <taxon>Desulfuribacillales</taxon>
        <taxon>Desulfuribacillaceae</taxon>
        <taxon>Desulfuribacillus</taxon>
    </lineage>
</organism>
<dbReference type="GO" id="GO:0044781">
    <property type="term" value="P:bacterial-type flagellum organization"/>
    <property type="evidence" value="ECO:0007669"/>
    <property type="project" value="UniProtKB-KW"/>
</dbReference>
<dbReference type="RefSeq" id="WP_069701903.1">
    <property type="nucleotide sequence ID" value="NZ_MJAT01000012.1"/>
</dbReference>
<evidence type="ECO:0000256" key="3">
    <source>
        <dbReference type="ARBA" id="ARBA00022448"/>
    </source>
</evidence>
<keyword evidence="6" id="KW-1006">Bacterial flagellum protein export</keyword>
<protein>
    <recommendedName>
        <fullName evidence="8">Flagellar assembly protein FliH/Type III secretion system HrpE domain-containing protein</fullName>
    </recommendedName>
</protein>
<dbReference type="AlphaFoldDB" id="A0A1E5L6Q2"/>
<evidence type="ECO:0000256" key="5">
    <source>
        <dbReference type="ARBA" id="ARBA00022927"/>
    </source>
</evidence>
<dbReference type="SUPFAM" id="SSF160527">
    <property type="entry name" value="V-type ATPase subunit E-like"/>
    <property type="match status" value="1"/>
</dbReference>
<keyword evidence="5" id="KW-0653">Protein transport</keyword>
<dbReference type="PANTHER" id="PTHR34982">
    <property type="entry name" value="YOP PROTEINS TRANSLOCATION PROTEIN L"/>
    <property type="match status" value="1"/>
</dbReference>
<evidence type="ECO:0000259" key="8">
    <source>
        <dbReference type="Pfam" id="PF02108"/>
    </source>
</evidence>
<evidence type="ECO:0000256" key="4">
    <source>
        <dbReference type="ARBA" id="ARBA00022795"/>
    </source>
</evidence>
<evidence type="ECO:0000256" key="1">
    <source>
        <dbReference type="ARBA" id="ARBA00003041"/>
    </source>
</evidence>